<comment type="caution">
    <text evidence="2">The sequence shown here is derived from an EMBL/GenBank/DDBJ whole genome shotgun (WGS) entry which is preliminary data.</text>
</comment>
<keyword evidence="1" id="KW-0472">Membrane</keyword>
<organism evidence="2 3">
    <name type="scientific">Secundilactobacillus hailunensis</name>
    <dbReference type="NCBI Taxonomy" id="2559923"/>
    <lineage>
        <taxon>Bacteria</taxon>
        <taxon>Bacillati</taxon>
        <taxon>Bacillota</taxon>
        <taxon>Bacilli</taxon>
        <taxon>Lactobacillales</taxon>
        <taxon>Lactobacillaceae</taxon>
        <taxon>Secundilactobacillus</taxon>
    </lineage>
</organism>
<dbReference type="RefSeq" id="WP_137631096.1">
    <property type="nucleotide sequence ID" value="NZ_BJDO01000022.1"/>
</dbReference>
<evidence type="ECO:0000256" key="1">
    <source>
        <dbReference type="SAM" id="Phobius"/>
    </source>
</evidence>
<evidence type="ECO:0000313" key="3">
    <source>
        <dbReference type="Proteomes" id="UP001596190"/>
    </source>
</evidence>
<feature type="transmembrane region" description="Helical" evidence="1">
    <location>
        <begin position="85"/>
        <end position="109"/>
    </location>
</feature>
<keyword evidence="1" id="KW-1133">Transmembrane helix</keyword>
<evidence type="ECO:0008006" key="4">
    <source>
        <dbReference type="Google" id="ProtNLM"/>
    </source>
</evidence>
<feature type="transmembrane region" description="Helical" evidence="1">
    <location>
        <begin position="61"/>
        <end position="79"/>
    </location>
</feature>
<keyword evidence="3" id="KW-1185">Reference proteome</keyword>
<dbReference type="Proteomes" id="UP001596190">
    <property type="component" value="Unassembled WGS sequence"/>
</dbReference>
<accession>A0ABW1T7X5</accession>
<proteinExistence type="predicted"/>
<dbReference type="EMBL" id="JBHSSA010000035">
    <property type="protein sequence ID" value="MFC6253792.1"/>
    <property type="molecule type" value="Genomic_DNA"/>
</dbReference>
<reference evidence="3" key="1">
    <citation type="journal article" date="2019" name="Int. J. Syst. Evol. Microbiol.">
        <title>The Global Catalogue of Microorganisms (GCM) 10K type strain sequencing project: providing services to taxonomists for standard genome sequencing and annotation.</title>
        <authorList>
            <consortium name="The Broad Institute Genomics Platform"/>
            <consortium name="The Broad Institute Genome Sequencing Center for Infectious Disease"/>
            <person name="Wu L."/>
            <person name="Ma J."/>
        </authorList>
    </citation>
    <scope>NUCLEOTIDE SEQUENCE [LARGE SCALE GENOMIC DNA]</scope>
    <source>
        <strain evidence="3">CCM 8950</strain>
    </source>
</reference>
<evidence type="ECO:0000313" key="2">
    <source>
        <dbReference type="EMBL" id="MFC6253792.1"/>
    </source>
</evidence>
<protein>
    <recommendedName>
        <fullName evidence="4">DUF3742 family protein</fullName>
    </recommendedName>
</protein>
<sequence length="149" mass="17090">MTEHLQAAKPSQQIYQRREPDAPTHYQYMISDMTKVKHPLVEPAPQLEMAHRSKAKKKHSWLTTIGTGIVVLKVGVWVWPYVEGWVIDIGLILLMILGLFLMYAFCVWLDNKTGGSGYSGPYDDDSYDAGWFDSWAFHNDGNDHNDNLY</sequence>
<gene>
    <name evidence="2" type="ORF">ACFP1H_04255</name>
</gene>
<name>A0ABW1T7X5_9LACO</name>
<keyword evidence="1" id="KW-0812">Transmembrane</keyword>